<dbReference type="InterPro" id="IPR029044">
    <property type="entry name" value="Nucleotide-diphossugar_trans"/>
</dbReference>
<protein>
    <recommendedName>
        <fullName evidence="1">Glycosyltransferase 2-like domain-containing protein</fullName>
    </recommendedName>
</protein>
<sequence length="434" mass="50787">MKKPKVSVIIPSFNREKYICDNIDSLLNQSLADIEIIIVDDCSTDNTVNLIGKYKDKRIKLIKNKVNLGVAASRNIGFRHAIGEYIAISDSDDINHKDRLFKQSAFLDENLDIDVVVCKVQEIKDNRYGAIHSYDCTDEAIRANWLFQPGIPSFMMFRKDKITKEKLLYHDESFKAAVDYQWYTQLNNNIKIHCIPEVLYYYRRHKEQISTAGYKIQQQFADKIRLEQLKRLDINPLPEELIIHTKLSNAQIKEITPNEYIKFLEWGHFLLESNRMKKIYSQTYLESIIAKKLFHITEAVGYYQKALFDLWDESVFSNYIRLSEQELKQNKVEQKVQSIKNNSVIVGSKRMAYYFKETLNNYGIRVISYIDSNSSIVGKEIEGCPIIGIENLKNKQQITYFISVLSEERYVIKENLINRYGINPQQIVIIDELI</sequence>
<accession>A0AA91TS73</accession>
<feature type="domain" description="Glycosyltransferase 2-like" evidence="1">
    <location>
        <begin position="7"/>
        <end position="161"/>
    </location>
</feature>
<dbReference type="InterPro" id="IPR050834">
    <property type="entry name" value="Glycosyltransf_2"/>
</dbReference>
<dbReference type="PANTHER" id="PTHR43685">
    <property type="entry name" value="GLYCOSYLTRANSFERASE"/>
    <property type="match status" value="1"/>
</dbReference>
<dbReference type="Proteomes" id="UP000216961">
    <property type="component" value="Unassembled WGS sequence"/>
</dbReference>
<dbReference type="Pfam" id="PF00535">
    <property type="entry name" value="Glycos_transf_2"/>
    <property type="match status" value="1"/>
</dbReference>
<dbReference type="PANTHER" id="PTHR43685:SF2">
    <property type="entry name" value="GLYCOSYLTRANSFERASE 2-LIKE DOMAIN-CONTAINING PROTEIN"/>
    <property type="match status" value="1"/>
</dbReference>
<evidence type="ECO:0000259" key="1">
    <source>
        <dbReference type="Pfam" id="PF00535"/>
    </source>
</evidence>
<organism evidence="2 3">
    <name type="scientific">Niallia circulans</name>
    <name type="common">Bacillus circulans</name>
    <dbReference type="NCBI Taxonomy" id="1397"/>
    <lineage>
        <taxon>Bacteria</taxon>
        <taxon>Bacillati</taxon>
        <taxon>Bacillota</taxon>
        <taxon>Bacilli</taxon>
        <taxon>Bacillales</taxon>
        <taxon>Bacillaceae</taxon>
        <taxon>Niallia</taxon>
    </lineage>
</organism>
<comment type="caution">
    <text evidence="2">The sequence shown here is derived from an EMBL/GenBank/DDBJ whole genome shotgun (WGS) entry which is preliminary data.</text>
</comment>
<proteinExistence type="predicted"/>
<dbReference type="SUPFAM" id="SSF53448">
    <property type="entry name" value="Nucleotide-diphospho-sugar transferases"/>
    <property type="match status" value="1"/>
</dbReference>
<dbReference type="Gene3D" id="3.90.550.10">
    <property type="entry name" value="Spore Coat Polysaccharide Biosynthesis Protein SpsA, Chain A"/>
    <property type="match status" value="1"/>
</dbReference>
<evidence type="ECO:0000313" key="2">
    <source>
        <dbReference type="EMBL" id="PAD83069.1"/>
    </source>
</evidence>
<dbReference type="RefSeq" id="WP_095330276.1">
    <property type="nucleotide sequence ID" value="NZ_NPBQ01000070.1"/>
</dbReference>
<name>A0AA91TS73_NIACI</name>
<gene>
    <name evidence="2" type="ORF">CHH57_11000</name>
</gene>
<reference evidence="2 3" key="1">
    <citation type="submission" date="2017-07" db="EMBL/GenBank/DDBJ databases">
        <title>Isolation and whole genome analysis of endospore-forming bacteria from heroin.</title>
        <authorList>
            <person name="Kalinowski J."/>
            <person name="Ahrens B."/>
            <person name="Al-Dilaimi A."/>
            <person name="Winkler A."/>
            <person name="Wibberg D."/>
            <person name="Schleenbecker U."/>
            <person name="Ruckert C."/>
            <person name="Wolfel R."/>
            <person name="Grass G."/>
        </authorList>
    </citation>
    <scope>NUCLEOTIDE SEQUENCE [LARGE SCALE GENOMIC DNA]</scope>
    <source>
        <strain evidence="2 3">7521-2</strain>
    </source>
</reference>
<dbReference type="EMBL" id="NPBQ01000070">
    <property type="protein sequence ID" value="PAD83069.1"/>
    <property type="molecule type" value="Genomic_DNA"/>
</dbReference>
<dbReference type="AlphaFoldDB" id="A0AA91TS73"/>
<evidence type="ECO:0000313" key="3">
    <source>
        <dbReference type="Proteomes" id="UP000216961"/>
    </source>
</evidence>
<dbReference type="InterPro" id="IPR001173">
    <property type="entry name" value="Glyco_trans_2-like"/>
</dbReference>